<keyword evidence="2 4" id="KW-0863">Zinc-finger</keyword>
<evidence type="ECO:0000313" key="8">
    <source>
        <dbReference type="Proteomes" id="UP000095282"/>
    </source>
</evidence>
<feature type="transmembrane region" description="Helical" evidence="6">
    <location>
        <begin position="29"/>
        <end position="50"/>
    </location>
</feature>
<proteinExistence type="predicted"/>
<feature type="transmembrane region" description="Helical" evidence="6">
    <location>
        <begin position="117"/>
        <end position="138"/>
    </location>
</feature>
<feature type="transmembrane region" description="Helical" evidence="6">
    <location>
        <begin position="62"/>
        <end position="81"/>
    </location>
</feature>
<evidence type="ECO:0000256" key="6">
    <source>
        <dbReference type="SAM" id="Phobius"/>
    </source>
</evidence>
<dbReference type="SUPFAM" id="SSF57850">
    <property type="entry name" value="RING/U-box"/>
    <property type="match status" value="1"/>
</dbReference>
<evidence type="ECO:0000256" key="3">
    <source>
        <dbReference type="ARBA" id="ARBA00022833"/>
    </source>
</evidence>
<feature type="domain" description="RING-type" evidence="7">
    <location>
        <begin position="216"/>
        <end position="276"/>
    </location>
</feature>
<name>A0A1I7UYQ3_9PELO</name>
<evidence type="ECO:0000256" key="5">
    <source>
        <dbReference type="SAM" id="MobiDB-lite"/>
    </source>
</evidence>
<protein>
    <submittedName>
        <fullName evidence="9">RING-type domain-containing protein</fullName>
    </submittedName>
</protein>
<dbReference type="InterPro" id="IPR001841">
    <property type="entry name" value="Znf_RING"/>
</dbReference>
<feature type="transmembrane region" description="Helical" evidence="6">
    <location>
        <begin position="93"/>
        <end position="111"/>
    </location>
</feature>
<dbReference type="GO" id="GO:0008270">
    <property type="term" value="F:zinc ion binding"/>
    <property type="evidence" value="ECO:0007669"/>
    <property type="project" value="UniProtKB-KW"/>
</dbReference>
<evidence type="ECO:0000256" key="4">
    <source>
        <dbReference type="PROSITE-ProRule" id="PRU00175"/>
    </source>
</evidence>
<organism evidence="8 9">
    <name type="scientific">Caenorhabditis tropicalis</name>
    <dbReference type="NCBI Taxonomy" id="1561998"/>
    <lineage>
        <taxon>Eukaryota</taxon>
        <taxon>Metazoa</taxon>
        <taxon>Ecdysozoa</taxon>
        <taxon>Nematoda</taxon>
        <taxon>Chromadorea</taxon>
        <taxon>Rhabditida</taxon>
        <taxon>Rhabditina</taxon>
        <taxon>Rhabditomorpha</taxon>
        <taxon>Rhabditoidea</taxon>
        <taxon>Rhabditidae</taxon>
        <taxon>Peloderinae</taxon>
        <taxon>Caenorhabditis</taxon>
    </lineage>
</organism>
<dbReference type="AlphaFoldDB" id="A0A1I7UYQ3"/>
<feature type="region of interest" description="Disordered" evidence="5">
    <location>
        <begin position="302"/>
        <end position="323"/>
    </location>
</feature>
<keyword evidence="6" id="KW-1133">Transmembrane helix</keyword>
<dbReference type="SMART" id="SM00184">
    <property type="entry name" value="RING"/>
    <property type="match status" value="2"/>
</dbReference>
<feature type="domain" description="RING-type" evidence="7">
    <location>
        <begin position="180"/>
        <end position="220"/>
    </location>
</feature>
<keyword evidence="8" id="KW-1185">Reference proteome</keyword>
<keyword evidence="6" id="KW-0812">Transmembrane</keyword>
<keyword evidence="6" id="KW-0472">Membrane</keyword>
<evidence type="ECO:0000256" key="1">
    <source>
        <dbReference type="ARBA" id="ARBA00022723"/>
    </source>
</evidence>
<evidence type="ECO:0000259" key="7">
    <source>
        <dbReference type="PROSITE" id="PS50089"/>
    </source>
</evidence>
<dbReference type="PROSITE" id="PS00518">
    <property type="entry name" value="ZF_RING_1"/>
    <property type="match status" value="1"/>
</dbReference>
<dbReference type="Proteomes" id="UP000095282">
    <property type="component" value="Unplaced"/>
</dbReference>
<keyword evidence="3" id="KW-0862">Zinc</keyword>
<sequence>MLPFWVIVLAFIKVIDRKIEDNKKRKCKVLMLILTIGITLFGLIPIPLYQLKAWGSDTTQPVLLFFSSILISSVYSTAITDHIPPCSLSYDHWGIYPLVLLFHLLHILFLTDSTITYALSLLHIFFYLPIHIDLLIVLRNGLKLKPDQVEEAEEQEMEVQVLDVSDLDGTPSDGRQRHSCEMCFIAKASSRSCGHLVCHQCADSFMMANAQIGVSCPICEMIKAFKDWSETANYVACRFFSSKRVLMRDCGHYICQPCQEEYPDRRRETTYACPFCILLGIVNGKCGRKEKARARKKLEEIRARWQQEPEEPEEPEAPGTSSN</sequence>
<keyword evidence="1" id="KW-0479">Metal-binding</keyword>
<dbReference type="InterPro" id="IPR017907">
    <property type="entry name" value="Znf_RING_CS"/>
</dbReference>
<evidence type="ECO:0000256" key="2">
    <source>
        <dbReference type="ARBA" id="ARBA00022771"/>
    </source>
</evidence>
<evidence type="ECO:0000313" key="9">
    <source>
        <dbReference type="WBParaSite" id="Csp11.Scaffold630.g20675.t1"/>
    </source>
</evidence>
<dbReference type="PROSITE" id="PS50089">
    <property type="entry name" value="ZF_RING_2"/>
    <property type="match status" value="2"/>
</dbReference>
<dbReference type="WBParaSite" id="Csp11.Scaffold630.g20675.t1">
    <property type="protein sequence ID" value="Csp11.Scaffold630.g20675.t1"/>
    <property type="gene ID" value="Csp11.Scaffold630.g20675"/>
</dbReference>
<accession>A0A1I7UYQ3</accession>
<reference evidence="9" key="1">
    <citation type="submission" date="2016-11" db="UniProtKB">
        <authorList>
            <consortium name="WormBaseParasite"/>
        </authorList>
    </citation>
    <scope>IDENTIFICATION</scope>
</reference>